<accession>A0A229RNA7</accession>
<keyword evidence="1" id="KW-0812">Transmembrane</keyword>
<dbReference type="Proteomes" id="UP000215223">
    <property type="component" value="Unassembled WGS sequence"/>
</dbReference>
<keyword evidence="1" id="KW-0472">Membrane</keyword>
<organism evidence="2 3">
    <name type="scientific">Amycolatopsis thailandensis</name>
    <dbReference type="NCBI Taxonomy" id="589330"/>
    <lineage>
        <taxon>Bacteria</taxon>
        <taxon>Bacillati</taxon>
        <taxon>Actinomycetota</taxon>
        <taxon>Actinomycetes</taxon>
        <taxon>Pseudonocardiales</taxon>
        <taxon>Pseudonocardiaceae</taxon>
        <taxon>Amycolatopsis</taxon>
    </lineage>
</organism>
<dbReference type="RefSeq" id="WP_093937958.1">
    <property type="nucleotide sequence ID" value="NZ_JBHXJK010000186.1"/>
</dbReference>
<keyword evidence="3" id="KW-1185">Reference proteome</keyword>
<gene>
    <name evidence="2" type="ORF">CFP71_33520</name>
</gene>
<keyword evidence="1" id="KW-1133">Transmembrane helix</keyword>
<comment type="caution">
    <text evidence="2">The sequence shown here is derived from an EMBL/GenBank/DDBJ whole genome shotgun (WGS) entry which is preliminary data.</text>
</comment>
<feature type="transmembrane region" description="Helical" evidence="1">
    <location>
        <begin position="51"/>
        <end position="70"/>
    </location>
</feature>
<evidence type="ECO:0000313" key="3">
    <source>
        <dbReference type="Proteomes" id="UP000215223"/>
    </source>
</evidence>
<name>A0A229RNA7_9PSEU</name>
<sequence length="179" mass="20751">MHTYPLQEGEEVLWTGAPLRPRKWFPEYIQMAALVVPCVGLTLLWVEDSGWPAFIGLFAAFFVLIHQRLLDRRSREHALSYLVTTQRVVFVVNWQTGTEFRWVWFRYLQHSPEVKVDETGVGTITYGSRWGRSRVRASELRGVWAAPVLELRAIPDARRVADLIEQARNRLIATYTQAP</sequence>
<evidence type="ECO:0000256" key="1">
    <source>
        <dbReference type="SAM" id="Phobius"/>
    </source>
</evidence>
<feature type="transmembrane region" description="Helical" evidence="1">
    <location>
        <begin position="28"/>
        <end position="45"/>
    </location>
</feature>
<protein>
    <recommendedName>
        <fullName evidence="4">DUF304 domain-containing protein</fullName>
    </recommendedName>
</protein>
<evidence type="ECO:0008006" key="4">
    <source>
        <dbReference type="Google" id="ProtNLM"/>
    </source>
</evidence>
<evidence type="ECO:0000313" key="2">
    <source>
        <dbReference type="EMBL" id="OXM48152.1"/>
    </source>
</evidence>
<dbReference type="AlphaFoldDB" id="A0A229RNA7"/>
<dbReference type="OrthoDB" id="3622273at2"/>
<proteinExistence type="predicted"/>
<reference evidence="2 3" key="1">
    <citation type="submission" date="2017-07" db="EMBL/GenBank/DDBJ databases">
        <title>Amycolatopsis thailandensis Genome sequencing and assembly.</title>
        <authorList>
            <person name="Kaur N."/>
            <person name="Mayilraj S."/>
        </authorList>
    </citation>
    <scope>NUCLEOTIDE SEQUENCE [LARGE SCALE GENOMIC DNA]</scope>
    <source>
        <strain evidence="2 3">JCM 16380</strain>
    </source>
</reference>
<dbReference type="EMBL" id="NMQT01000126">
    <property type="protein sequence ID" value="OXM48152.1"/>
    <property type="molecule type" value="Genomic_DNA"/>
</dbReference>